<evidence type="ECO:0000256" key="1">
    <source>
        <dbReference type="SAM" id="MobiDB-lite"/>
    </source>
</evidence>
<dbReference type="Proteomes" id="UP000540568">
    <property type="component" value="Unassembled WGS sequence"/>
</dbReference>
<feature type="region of interest" description="Disordered" evidence="1">
    <location>
        <begin position="1"/>
        <end position="27"/>
    </location>
</feature>
<feature type="compositionally biased region" description="Basic and acidic residues" evidence="1">
    <location>
        <begin position="1"/>
        <end position="20"/>
    </location>
</feature>
<evidence type="ECO:0000256" key="2">
    <source>
        <dbReference type="SAM" id="Phobius"/>
    </source>
</evidence>
<keyword evidence="4" id="KW-1185">Reference proteome</keyword>
<keyword evidence="2" id="KW-1133">Transmembrane helix</keyword>
<evidence type="ECO:0000313" key="3">
    <source>
        <dbReference type="EMBL" id="MBA8811145.1"/>
    </source>
</evidence>
<evidence type="ECO:0000313" key="4">
    <source>
        <dbReference type="Proteomes" id="UP000540568"/>
    </source>
</evidence>
<keyword evidence="2" id="KW-0812">Transmembrane</keyword>
<organism evidence="3 4">
    <name type="scientific">Promicromonospora sukumoe</name>
    <dbReference type="NCBI Taxonomy" id="88382"/>
    <lineage>
        <taxon>Bacteria</taxon>
        <taxon>Bacillati</taxon>
        <taxon>Actinomycetota</taxon>
        <taxon>Actinomycetes</taxon>
        <taxon>Micrococcales</taxon>
        <taxon>Promicromonosporaceae</taxon>
        <taxon>Promicromonospora</taxon>
    </lineage>
</organism>
<name>A0A7W3JE40_9MICO</name>
<dbReference type="AlphaFoldDB" id="A0A7W3JE40"/>
<dbReference type="EMBL" id="JACGWV010000003">
    <property type="protein sequence ID" value="MBA8811145.1"/>
    <property type="molecule type" value="Genomic_DNA"/>
</dbReference>
<gene>
    <name evidence="3" type="ORF">FHX71_005152</name>
</gene>
<reference evidence="3 4" key="1">
    <citation type="submission" date="2020-07" db="EMBL/GenBank/DDBJ databases">
        <title>Sequencing the genomes of 1000 actinobacteria strains.</title>
        <authorList>
            <person name="Klenk H.-P."/>
        </authorList>
    </citation>
    <scope>NUCLEOTIDE SEQUENCE [LARGE SCALE GENOMIC DNA]</scope>
    <source>
        <strain evidence="3 4">DSM 44121</strain>
    </source>
</reference>
<dbReference type="RefSeq" id="WP_182620323.1">
    <property type="nucleotide sequence ID" value="NZ_BAAATF010000009.1"/>
</dbReference>
<comment type="caution">
    <text evidence="3">The sequence shown here is derived from an EMBL/GenBank/DDBJ whole genome shotgun (WGS) entry which is preliminary data.</text>
</comment>
<protein>
    <submittedName>
        <fullName evidence="3">Uncharacterized protein</fullName>
    </submittedName>
</protein>
<sequence length="375" mass="39850">MSHEGNRTDHDLANRATDRSRRARRGRTARLAGVGGGAVVAAGALVLGATQLATPGLASPLPTYEPVAMDVTQQDVALRDVPQPDLLAGTPLRCGANVADLSFSDDVVLAATGDLTTDSVYYEEEWSSYDSLALRAADAAGDDVSENDLNSPTFVWVAQDGTVVDLGGWEEYPMYLAHEDGVPTAQEDRTSSCAEGAEQWLADGEYTVYPMTVEYSTDTLVAGEPRPATVVDGEPQWAKGGQEAPVPFELPGDPDQTLLPDRGFGSVVVDRTGTWERHDTYRAVWPEQDLTEGEGYVVQARCTSADPDDSITYELSGAWGDVTGEIACDGHDRTDGTWGYQAPDVPGEPVGIKLTDVPDGVALAYARLVPASVAS</sequence>
<accession>A0A7W3JE40</accession>
<feature type="transmembrane region" description="Helical" evidence="2">
    <location>
        <begin position="29"/>
        <end position="49"/>
    </location>
</feature>
<keyword evidence="2" id="KW-0472">Membrane</keyword>
<proteinExistence type="predicted"/>